<evidence type="ECO:0008006" key="3">
    <source>
        <dbReference type="Google" id="ProtNLM"/>
    </source>
</evidence>
<reference evidence="1 2" key="1">
    <citation type="submission" date="2018-02" db="EMBL/GenBank/DDBJ databases">
        <title>Sphingobacterium KA21.</title>
        <authorList>
            <person name="Vasarhelyi B.M."/>
            <person name="Deshmukh S."/>
            <person name="Balint B."/>
            <person name="Kukolya J."/>
        </authorList>
    </citation>
    <scope>NUCLEOTIDE SEQUENCE [LARGE SCALE GENOMIC DNA]</scope>
    <source>
        <strain evidence="1 2">Ka21</strain>
    </source>
</reference>
<comment type="caution">
    <text evidence="1">The sequence shown here is derived from an EMBL/GenBank/DDBJ whole genome shotgun (WGS) entry which is preliminary data.</text>
</comment>
<accession>A0ABR9T1C2</accession>
<evidence type="ECO:0000313" key="2">
    <source>
        <dbReference type="Proteomes" id="UP000618319"/>
    </source>
</evidence>
<dbReference type="Proteomes" id="UP000618319">
    <property type="component" value="Unassembled WGS sequence"/>
</dbReference>
<keyword evidence="2" id="KW-1185">Reference proteome</keyword>
<dbReference type="EMBL" id="PSKQ01000007">
    <property type="protein sequence ID" value="MBE8719146.1"/>
    <property type="molecule type" value="Genomic_DNA"/>
</dbReference>
<protein>
    <recommendedName>
        <fullName evidence="3">Transposase</fullName>
    </recommendedName>
</protein>
<organism evidence="1 2">
    <name type="scientific">Sphingobacterium pedocola</name>
    <dbReference type="NCBI Taxonomy" id="2082722"/>
    <lineage>
        <taxon>Bacteria</taxon>
        <taxon>Pseudomonadati</taxon>
        <taxon>Bacteroidota</taxon>
        <taxon>Sphingobacteriia</taxon>
        <taxon>Sphingobacteriales</taxon>
        <taxon>Sphingobacteriaceae</taxon>
        <taxon>Sphingobacterium</taxon>
    </lineage>
</organism>
<evidence type="ECO:0000313" key="1">
    <source>
        <dbReference type="EMBL" id="MBE8719146.1"/>
    </source>
</evidence>
<feature type="non-terminal residue" evidence="1">
    <location>
        <position position="1"/>
    </location>
</feature>
<proteinExistence type="predicted"/>
<sequence>LNKYKRRYFGYIDANGDKIIFVNCLWEKKAVRDFTDKIFHKASDDTTWKTDKKIVLDGCSYYWNIKVNLTSKALFDLYVNGLG</sequence>
<dbReference type="RefSeq" id="WP_231389984.1">
    <property type="nucleotide sequence ID" value="NZ_MU158689.1"/>
</dbReference>
<name>A0ABR9T1C2_9SPHI</name>
<gene>
    <name evidence="1" type="ORF">C4F40_00185</name>
</gene>